<dbReference type="EC" id="3.5.1.32" evidence="4"/>
<feature type="binding site" evidence="2">
    <location>
        <position position="358"/>
    </location>
    <ligand>
        <name>Mn(2+)</name>
        <dbReference type="ChEBI" id="CHEBI:29035"/>
        <label>2</label>
    </ligand>
</feature>
<dbReference type="RefSeq" id="WP_075869556.1">
    <property type="nucleotide sequence ID" value="NZ_CALYQA010000002.1"/>
</dbReference>
<accession>A0A1R0FBZ4</accession>
<evidence type="ECO:0000256" key="1">
    <source>
        <dbReference type="ARBA" id="ARBA00022801"/>
    </source>
</evidence>
<proteinExistence type="predicted"/>
<evidence type="ECO:0000313" key="5">
    <source>
        <dbReference type="Proteomes" id="UP000187344"/>
    </source>
</evidence>
<dbReference type="GO" id="GO:0019877">
    <property type="term" value="P:diaminopimelate biosynthetic process"/>
    <property type="evidence" value="ECO:0007669"/>
    <property type="project" value="UniProtKB-ARBA"/>
</dbReference>
<gene>
    <name evidence="4" type="ORF">PEB0149_018910</name>
</gene>
<dbReference type="InterPro" id="IPR017439">
    <property type="entry name" value="Amidohydrolase"/>
</dbReference>
<dbReference type="PIRSF" id="PIRSF005962">
    <property type="entry name" value="Pept_M20D_amidohydro"/>
    <property type="match status" value="1"/>
</dbReference>
<feature type="domain" description="Peptidase M20 dimerisation" evidence="3">
    <location>
        <begin position="186"/>
        <end position="283"/>
    </location>
</feature>
<dbReference type="Gene3D" id="3.40.630.10">
    <property type="entry name" value="Zn peptidases"/>
    <property type="match status" value="1"/>
</dbReference>
<dbReference type="Pfam" id="PF07687">
    <property type="entry name" value="M20_dimer"/>
    <property type="match status" value="1"/>
</dbReference>
<dbReference type="GO" id="GO:0050118">
    <property type="term" value="F:N-acetyldiaminopimelate deacetylase activity"/>
    <property type="evidence" value="ECO:0007669"/>
    <property type="project" value="UniProtKB-ARBA"/>
</dbReference>
<dbReference type="OrthoDB" id="9777385at2"/>
<feature type="binding site" evidence="2">
    <location>
        <position position="137"/>
    </location>
    <ligand>
        <name>Mn(2+)</name>
        <dbReference type="ChEBI" id="CHEBI:29035"/>
        <label>2</label>
    </ligand>
</feature>
<dbReference type="Proteomes" id="UP000187344">
    <property type="component" value="Unassembled WGS sequence"/>
</dbReference>
<dbReference type="InterPro" id="IPR036264">
    <property type="entry name" value="Bact_exopeptidase_dim_dom"/>
</dbReference>
<dbReference type="AlphaFoldDB" id="A0A1R0FBZ4"/>
<dbReference type="InterPro" id="IPR011650">
    <property type="entry name" value="Peptidase_M20_dimer"/>
</dbReference>
<protein>
    <submittedName>
        <fullName evidence="4">Hippurate hydrolase</fullName>
        <ecNumber evidence="4">3.5.1.32</ecNumber>
    </submittedName>
</protein>
<evidence type="ECO:0000256" key="2">
    <source>
        <dbReference type="PIRSR" id="PIRSR005962-1"/>
    </source>
</evidence>
<dbReference type="Pfam" id="PF01546">
    <property type="entry name" value="Peptidase_M20"/>
    <property type="match status" value="1"/>
</dbReference>
<keyword evidence="1 4" id="KW-0378">Hydrolase</keyword>
<dbReference type="CDD" id="cd05666">
    <property type="entry name" value="M20_Acy1-like"/>
    <property type="match status" value="1"/>
</dbReference>
<evidence type="ECO:0000259" key="3">
    <source>
        <dbReference type="Pfam" id="PF07687"/>
    </source>
</evidence>
<reference evidence="4 5" key="1">
    <citation type="submission" date="2016-12" db="EMBL/GenBank/DDBJ databases">
        <title>Comparative genomics of Bartonella apis.</title>
        <authorList>
            <person name="Engel P."/>
        </authorList>
    </citation>
    <scope>NUCLEOTIDE SEQUENCE [LARGE SCALE GENOMIC DNA]</scope>
    <source>
        <strain evidence="4 5">PEB0149</strain>
    </source>
</reference>
<dbReference type="GO" id="GO:0046872">
    <property type="term" value="F:metal ion binding"/>
    <property type="evidence" value="ECO:0007669"/>
    <property type="project" value="UniProtKB-KW"/>
</dbReference>
<name>A0A1R0FBZ4_9HYPH</name>
<organism evidence="4 5">
    <name type="scientific">Bartonella apis</name>
    <dbReference type="NCBI Taxonomy" id="1686310"/>
    <lineage>
        <taxon>Bacteria</taxon>
        <taxon>Pseudomonadati</taxon>
        <taxon>Pseudomonadota</taxon>
        <taxon>Alphaproteobacteria</taxon>
        <taxon>Hyphomicrobiales</taxon>
        <taxon>Bartonellaceae</taxon>
        <taxon>Bartonella</taxon>
    </lineage>
</organism>
<feature type="binding site" evidence="2">
    <location>
        <position position="104"/>
    </location>
    <ligand>
        <name>Mn(2+)</name>
        <dbReference type="ChEBI" id="CHEBI:29035"/>
        <label>2</label>
    </ligand>
</feature>
<comment type="caution">
    <text evidence="4">The sequence shown here is derived from an EMBL/GenBank/DDBJ whole genome shotgun (WGS) entry which is preliminary data.</text>
</comment>
<feature type="binding site" evidence="2">
    <location>
        <position position="102"/>
    </location>
    <ligand>
        <name>Mn(2+)</name>
        <dbReference type="ChEBI" id="CHEBI:29035"/>
        <label>2</label>
    </ligand>
</feature>
<keyword evidence="2" id="KW-0479">Metal-binding</keyword>
<comment type="cofactor">
    <cofactor evidence="2">
        <name>Mn(2+)</name>
        <dbReference type="ChEBI" id="CHEBI:29035"/>
    </cofactor>
    <text evidence="2">The Mn(2+) ion enhances activity.</text>
</comment>
<dbReference type="Gene3D" id="3.30.70.360">
    <property type="match status" value="1"/>
</dbReference>
<sequence>MNHIREHINKTIDEMIELRHSIHQNPELGYHEHQTGDKVAALLKKWGFEVTRGIGKTGIVGTLKVGSGKKIIGIRADMDALPISEETNLEYSSKNEGVMHACGHDGHTTTLLTAARYLAETKNFDGTVRVIFQPAEENYGGGKAMIEDGLFEKFPCDRIYGLHNWPGFPAGTLRFTKGPMMASVDTAYITVHGKGGHGARPETTIDPIVAASSIVMALQTVVSRNVPPLEAALVTVGKIQGGSVSNIIPDEVKMDLTIRCFSAKVRDLLQERICKIAKSQAESYGAEAIINYERGYPVTVNDADAIDFALGVARDVVGDENVVENAEPLTPSEDFSYMLQKVPGAYIIMGNGDSSGLHTPHYNFNDDGIAVGASLWGALVEKYLAKA</sequence>
<dbReference type="FunFam" id="3.30.70.360:FF:000001">
    <property type="entry name" value="N-acetyldiaminopimelate deacetylase"/>
    <property type="match status" value="1"/>
</dbReference>
<dbReference type="SUPFAM" id="SSF53187">
    <property type="entry name" value="Zn-dependent exopeptidases"/>
    <property type="match status" value="1"/>
</dbReference>
<dbReference type="InterPro" id="IPR002933">
    <property type="entry name" value="Peptidase_M20"/>
</dbReference>
<evidence type="ECO:0000313" key="4">
    <source>
        <dbReference type="EMBL" id="OLY44422.1"/>
    </source>
</evidence>
<dbReference type="GO" id="GO:0047980">
    <property type="term" value="F:hippurate hydrolase activity"/>
    <property type="evidence" value="ECO:0007669"/>
    <property type="project" value="UniProtKB-EC"/>
</dbReference>
<dbReference type="PANTHER" id="PTHR11014">
    <property type="entry name" value="PEPTIDASE M20 FAMILY MEMBER"/>
    <property type="match status" value="1"/>
</dbReference>
<dbReference type="SUPFAM" id="SSF55031">
    <property type="entry name" value="Bacterial exopeptidase dimerisation domain"/>
    <property type="match status" value="1"/>
</dbReference>
<keyword evidence="5" id="KW-1185">Reference proteome</keyword>
<keyword evidence="2" id="KW-0464">Manganese</keyword>
<dbReference type="EMBL" id="LXYT01000001">
    <property type="protein sequence ID" value="OLY44422.1"/>
    <property type="molecule type" value="Genomic_DNA"/>
</dbReference>
<feature type="binding site" evidence="2">
    <location>
        <position position="163"/>
    </location>
    <ligand>
        <name>Mn(2+)</name>
        <dbReference type="ChEBI" id="CHEBI:29035"/>
        <label>2</label>
    </ligand>
</feature>
<dbReference type="PANTHER" id="PTHR11014:SF63">
    <property type="entry name" value="METALLOPEPTIDASE, PUTATIVE (AFU_ORTHOLOGUE AFUA_6G09600)-RELATED"/>
    <property type="match status" value="1"/>
</dbReference>
<dbReference type="NCBIfam" id="TIGR01891">
    <property type="entry name" value="amidohydrolases"/>
    <property type="match status" value="1"/>
</dbReference>